<proteinExistence type="predicted"/>
<gene>
    <name evidence="3" type="ORF">M6B22_13930</name>
</gene>
<dbReference type="SUPFAM" id="SSF48179">
    <property type="entry name" value="6-phosphogluconate dehydrogenase C-terminal domain-like"/>
    <property type="match status" value="1"/>
</dbReference>
<dbReference type="InterPro" id="IPR037108">
    <property type="entry name" value="TM1727-like_C_sf"/>
</dbReference>
<feature type="domain" description="Putative oxidoreductase/dehydrogenase Rossmann-like" evidence="1">
    <location>
        <begin position="3"/>
        <end position="125"/>
    </location>
</feature>
<accession>A0ABY7JWF4</accession>
<dbReference type="Pfam" id="PF10727">
    <property type="entry name" value="Rossmann-like"/>
    <property type="match status" value="1"/>
</dbReference>
<dbReference type="PANTHER" id="PTHR40459">
    <property type="entry name" value="CONSERVED HYPOTHETICAL ALANINE AND LEUCINE RICH PROTEIN"/>
    <property type="match status" value="1"/>
</dbReference>
<evidence type="ECO:0000313" key="3">
    <source>
        <dbReference type="EMBL" id="WAX55637.1"/>
    </source>
</evidence>
<dbReference type="PANTHER" id="PTHR40459:SF1">
    <property type="entry name" value="CONSERVED HYPOTHETICAL ALANINE AND LEUCINE RICH PROTEIN"/>
    <property type="match status" value="1"/>
</dbReference>
<dbReference type="Gene3D" id="3.40.50.720">
    <property type="entry name" value="NAD(P)-binding Rossmann-like Domain"/>
    <property type="match status" value="1"/>
</dbReference>
<evidence type="ECO:0000259" key="2">
    <source>
        <dbReference type="Pfam" id="PF10728"/>
    </source>
</evidence>
<dbReference type="InterPro" id="IPR008927">
    <property type="entry name" value="6-PGluconate_DH-like_C_sf"/>
</dbReference>
<dbReference type="SUPFAM" id="SSF51735">
    <property type="entry name" value="NAD(P)-binding Rossmann-fold domains"/>
    <property type="match status" value="1"/>
</dbReference>
<dbReference type="EMBL" id="CP097463">
    <property type="protein sequence ID" value="WAX55637.1"/>
    <property type="molecule type" value="Genomic_DNA"/>
</dbReference>
<dbReference type="Proteomes" id="UP001164693">
    <property type="component" value="Chromosome"/>
</dbReference>
<organism evidence="3 4">
    <name type="scientific">Jatrophihabitans cynanchi</name>
    <dbReference type="NCBI Taxonomy" id="2944128"/>
    <lineage>
        <taxon>Bacteria</taxon>
        <taxon>Bacillati</taxon>
        <taxon>Actinomycetota</taxon>
        <taxon>Actinomycetes</taxon>
        <taxon>Jatrophihabitantales</taxon>
        <taxon>Jatrophihabitantaceae</taxon>
        <taxon>Jatrophihabitans</taxon>
    </lineage>
</organism>
<dbReference type="RefSeq" id="WP_269442155.1">
    <property type="nucleotide sequence ID" value="NZ_CP097463.1"/>
</dbReference>
<evidence type="ECO:0000313" key="4">
    <source>
        <dbReference type="Proteomes" id="UP001164693"/>
    </source>
</evidence>
<reference evidence="3" key="1">
    <citation type="submission" date="2022-05" db="EMBL/GenBank/DDBJ databases">
        <title>Jatrophihabitans sp. SB3-54 whole genome sequence.</title>
        <authorList>
            <person name="Suh M.K."/>
            <person name="Eom M.K."/>
            <person name="Kim J.S."/>
            <person name="Kim H.S."/>
            <person name="Do H.E."/>
            <person name="Shin Y.K."/>
            <person name="Lee J.-S."/>
        </authorList>
    </citation>
    <scope>NUCLEOTIDE SEQUENCE</scope>
    <source>
        <strain evidence="3">SB3-54</strain>
    </source>
</reference>
<feature type="domain" description="DUF2520" evidence="2">
    <location>
        <begin position="143"/>
        <end position="268"/>
    </location>
</feature>
<dbReference type="InterPro" id="IPR019665">
    <property type="entry name" value="OxRdtase/DH_put_Rossmann_dom"/>
</dbReference>
<protein>
    <submittedName>
        <fullName evidence="3">DUF2520 domain-containing protein</fullName>
    </submittedName>
</protein>
<dbReference type="Gene3D" id="1.10.1040.20">
    <property type="entry name" value="ProC-like, C-terminal domain"/>
    <property type="match status" value="1"/>
</dbReference>
<evidence type="ECO:0000259" key="1">
    <source>
        <dbReference type="Pfam" id="PF10727"/>
    </source>
</evidence>
<dbReference type="InterPro" id="IPR036291">
    <property type="entry name" value="NAD(P)-bd_dom_sf"/>
</dbReference>
<dbReference type="InterPro" id="IPR018931">
    <property type="entry name" value="DUF2520"/>
</dbReference>
<name>A0ABY7JWF4_9ACTN</name>
<dbReference type="Pfam" id="PF10728">
    <property type="entry name" value="DUF2520"/>
    <property type="match status" value="1"/>
</dbReference>
<keyword evidence="4" id="KW-1185">Reference proteome</keyword>
<sequence length="293" mass="30160">MSTARPARLRVGVISAGRVGSVLGAALARAGHQVVAVSAVSAASRDRAERLLPGAEVRAPDDVVAESDLVLLAVPDDELRPLVAGLAETGAWRPGQLVAHTSGALGIGALDPAAARGVLPLALHPVMTFVGRPEDIDRLDGALFGVTADDELRPVAESLVLEMGGEPVWVPETARGLYHAALSIGSNHLVTIVADALGLLGDAGVETPSRLLAPLVSASLDNALRLGDGALTGPVSRGDVATVATHLRTLAERAPQVLPAYRAMALRTAERARDSDRITAAQFADLADTLERG</sequence>